<reference evidence="2 3" key="1">
    <citation type="submission" date="2015-07" db="EMBL/GenBank/DDBJ databases">
        <title>Genome sequence of Leptolinea tardivitalis DSM 16556.</title>
        <authorList>
            <person name="Hemp J."/>
            <person name="Ward L.M."/>
            <person name="Pace L.A."/>
            <person name="Fischer W.W."/>
        </authorList>
    </citation>
    <scope>NUCLEOTIDE SEQUENCE [LARGE SCALE GENOMIC DNA]</scope>
    <source>
        <strain evidence="2 3">YMTK-2</strain>
    </source>
</reference>
<feature type="transmembrane region" description="Helical" evidence="1">
    <location>
        <begin position="382"/>
        <end position="402"/>
    </location>
</feature>
<feature type="transmembrane region" description="Helical" evidence="1">
    <location>
        <begin position="294"/>
        <end position="315"/>
    </location>
</feature>
<dbReference type="RefSeq" id="WP_062422118.1">
    <property type="nucleotide sequence ID" value="NZ_BBYA01000010.1"/>
</dbReference>
<evidence type="ECO:0000313" key="3">
    <source>
        <dbReference type="Proteomes" id="UP000050430"/>
    </source>
</evidence>
<gene>
    <name evidence="2" type="ORF">ADM99_13855</name>
</gene>
<feature type="transmembrane region" description="Helical" evidence="1">
    <location>
        <begin position="439"/>
        <end position="460"/>
    </location>
</feature>
<feature type="transmembrane region" description="Helical" evidence="1">
    <location>
        <begin position="347"/>
        <end position="370"/>
    </location>
</feature>
<keyword evidence="1" id="KW-0472">Membrane</keyword>
<evidence type="ECO:0008006" key="4">
    <source>
        <dbReference type="Google" id="ProtNLM"/>
    </source>
</evidence>
<keyword evidence="1" id="KW-0812">Transmembrane</keyword>
<protein>
    <recommendedName>
        <fullName evidence="4">Glycosyltransferase RgtA/B/C/D-like domain-containing protein</fullName>
    </recommendedName>
</protein>
<feature type="transmembrane region" description="Helical" evidence="1">
    <location>
        <begin position="262"/>
        <end position="287"/>
    </location>
</feature>
<feature type="transmembrane region" description="Helical" evidence="1">
    <location>
        <begin position="108"/>
        <end position="127"/>
    </location>
</feature>
<feature type="transmembrane region" description="Helical" evidence="1">
    <location>
        <begin position="408"/>
        <end position="427"/>
    </location>
</feature>
<evidence type="ECO:0000313" key="2">
    <source>
        <dbReference type="EMBL" id="KPL70256.1"/>
    </source>
</evidence>
<accession>A0A0P6XMU7</accession>
<sequence>MNKNSNISISNLIEAAVYYGFFLLLVALSIYSSFFVKALPDPNNLNNATIQQVIFGFAFNRLQRIPAQILIVSGLAILIGMAALWNNRRDQELYRRFASLNNRFFSKKIYIIALCLVFFTACCLLQSNMVSADMVIYKSWIPRQFMRGIMHVRFDEMWESNLHFNAYILLHTFLGTDVLASYRLLSCLAAPFFLYILLIFSRRLVPDKALSLSMFIMSGGFVQLFFGDMEYYTITITLVMAYFYLAYAFLQEETSFVTPAMMLALAMTFHMETFYLLPTLFFLSIVAIQRRDGFEVICGWFGLFILVSLTLMFFVNNGNPLNNMVDTSWGLGRNGNVLANFLTNTPLLFIARLNMVTLVFPAIWLLVPLLGFSRIKLDPFNGFLLTGACCGIPFSLVWVSSIGLYSDWNLFSMPLFPAILLVGYNLIGHTHFSRKTALLYGLTAFSSLISYGWIVSNHFIGR</sequence>
<proteinExistence type="predicted"/>
<comment type="caution">
    <text evidence="2">The sequence shown here is derived from an EMBL/GenBank/DDBJ whole genome shotgun (WGS) entry which is preliminary data.</text>
</comment>
<feature type="transmembrane region" description="Helical" evidence="1">
    <location>
        <begin position="180"/>
        <end position="200"/>
    </location>
</feature>
<keyword evidence="3" id="KW-1185">Reference proteome</keyword>
<evidence type="ECO:0000256" key="1">
    <source>
        <dbReference type="SAM" id="Phobius"/>
    </source>
</evidence>
<feature type="transmembrane region" description="Helical" evidence="1">
    <location>
        <begin position="231"/>
        <end position="250"/>
    </location>
</feature>
<dbReference type="EMBL" id="LGCK01000014">
    <property type="protein sequence ID" value="KPL70256.1"/>
    <property type="molecule type" value="Genomic_DNA"/>
</dbReference>
<organism evidence="2 3">
    <name type="scientific">Leptolinea tardivitalis</name>
    <dbReference type="NCBI Taxonomy" id="229920"/>
    <lineage>
        <taxon>Bacteria</taxon>
        <taxon>Bacillati</taxon>
        <taxon>Chloroflexota</taxon>
        <taxon>Anaerolineae</taxon>
        <taxon>Anaerolineales</taxon>
        <taxon>Anaerolineaceae</taxon>
        <taxon>Leptolinea</taxon>
    </lineage>
</organism>
<feature type="transmembrane region" description="Helical" evidence="1">
    <location>
        <begin position="65"/>
        <end position="87"/>
    </location>
</feature>
<dbReference type="Proteomes" id="UP000050430">
    <property type="component" value="Unassembled WGS sequence"/>
</dbReference>
<name>A0A0P6XMU7_9CHLR</name>
<keyword evidence="1" id="KW-1133">Transmembrane helix</keyword>
<dbReference type="AlphaFoldDB" id="A0A0P6XMU7"/>
<feature type="transmembrane region" description="Helical" evidence="1">
    <location>
        <begin position="12"/>
        <end position="36"/>
    </location>
</feature>